<name>A0A1S8QZU3_CLOBE</name>
<dbReference type="AlphaFoldDB" id="A0A1S8QZU3"/>
<dbReference type="CDD" id="cd01109">
    <property type="entry name" value="HTH_YyaN"/>
    <property type="match status" value="1"/>
</dbReference>
<dbReference type="PANTHER" id="PTHR30204">
    <property type="entry name" value="REDOX-CYCLING DRUG-SENSING TRANSCRIPTIONAL ACTIVATOR SOXR"/>
    <property type="match status" value="1"/>
</dbReference>
<dbReference type="GO" id="GO:0003677">
    <property type="term" value="F:DNA binding"/>
    <property type="evidence" value="ECO:0007669"/>
    <property type="project" value="InterPro"/>
</dbReference>
<dbReference type="InterPro" id="IPR009061">
    <property type="entry name" value="DNA-bd_dom_put_sf"/>
</dbReference>
<accession>A0A1S8QZU3</accession>
<evidence type="ECO:0000313" key="2">
    <source>
        <dbReference type="Proteomes" id="UP000631418"/>
    </source>
</evidence>
<dbReference type="Gene3D" id="1.10.1660.10">
    <property type="match status" value="1"/>
</dbReference>
<gene>
    <name evidence="1" type="ORF">IS491_15515</name>
</gene>
<dbReference type="GO" id="GO:0003700">
    <property type="term" value="F:DNA-binding transcription factor activity"/>
    <property type="evidence" value="ECO:0007669"/>
    <property type="project" value="InterPro"/>
</dbReference>
<dbReference type="EMBL" id="JADOEF010000001">
    <property type="protein sequence ID" value="MBF7810050.1"/>
    <property type="molecule type" value="Genomic_DNA"/>
</dbReference>
<dbReference type="PANTHER" id="PTHR30204:SF82">
    <property type="entry name" value="TRANSCRIPTIONAL REGULATOR, MERR FAMILY"/>
    <property type="match status" value="1"/>
</dbReference>
<organism evidence="1 2">
    <name type="scientific">Clostridium beijerinckii</name>
    <name type="common">Clostridium MP</name>
    <dbReference type="NCBI Taxonomy" id="1520"/>
    <lineage>
        <taxon>Bacteria</taxon>
        <taxon>Bacillati</taxon>
        <taxon>Bacillota</taxon>
        <taxon>Clostridia</taxon>
        <taxon>Eubacteriales</taxon>
        <taxon>Clostridiaceae</taxon>
        <taxon>Clostridium</taxon>
    </lineage>
</organism>
<proteinExistence type="predicted"/>
<dbReference type="Proteomes" id="UP000631418">
    <property type="component" value="Unassembled WGS sequence"/>
</dbReference>
<reference evidence="1" key="1">
    <citation type="submission" date="2020-11" db="EMBL/GenBank/DDBJ databases">
        <authorList>
            <person name="Thieme N."/>
            <person name="Liebl W."/>
            <person name="Zverlov V."/>
        </authorList>
    </citation>
    <scope>NUCLEOTIDE SEQUENCE</scope>
    <source>
        <strain evidence="1">NT08</strain>
    </source>
</reference>
<protein>
    <submittedName>
        <fullName evidence="1">MerR family transcriptional regulator</fullName>
    </submittedName>
</protein>
<dbReference type="PROSITE" id="PS50937">
    <property type="entry name" value="HTH_MERR_2"/>
    <property type="match status" value="1"/>
</dbReference>
<dbReference type="SUPFAM" id="SSF46955">
    <property type="entry name" value="Putative DNA-binding domain"/>
    <property type="match status" value="1"/>
</dbReference>
<evidence type="ECO:0000313" key="1">
    <source>
        <dbReference type="EMBL" id="MBF7810050.1"/>
    </source>
</evidence>
<dbReference type="InterPro" id="IPR000551">
    <property type="entry name" value="MerR-type_HTH_dom"/>
</dbReference>
<dbReference type="OMA" id="MPHIDRS"/>
<sequence>MEYTIGEVAKIMNLSVPTLRYYDKEGLLPLLERTERGIRRFNDNDISWLNMIECLKNTGMQIKDIKTFFEGYVEGDSSIEKRYKMFLERKAEAEKRIEILQKSLELINYKCNYYKTALEAGTTDIPELQQACSEHDAPNNHKLFKDVVCKEY</sequence>
<dbReference type="PRINTS" id="PR00040">
    <property type="entry name" value="HTHMERR"/>
</dbReference>
<dbReference type="Pfam" id="PF13411">
    <property type="entry name" value="MerR_1"/>
    <property type="match status" value="1"/>
</dbReference>
<comment type="caution">
    <text evidence="1">The sequence shown here is derived from an EMBL/GenBank/DDBJ whole genome shotgun (WGS) entry which is preliminary data.</text>
</comment>
<dbReference type="InterPro" id="IPR047057">
    <property type="entry name" value="MerR_fam"/>
</dbReference>
<dbReference type="RefSeq" id="WP_012059364.1">
    <property type="nucleotide sequence ID" value="NZ_CP053893.1"/>
</dbReference>
<dbReference type="SMART" id="SM00422">
    <property type="entry name" value="HTH_MERR"/>
    <property type="match status" value="1"/>
</dbReference>